<name>A0A5C3EGT6_9BASI</name>
<organism evidence="2 3">
    <name type="scientific">Ustilago trichophora</name>
    <dbReference type="NCBI Taxonomy" id="86804"/>
    <lineage>
        <taxon>Eukaryota</taxon>
        <taxon>Fungi</taxon>
        <taxon>Dikarya</taxon>
        <taxon>Basidiomycota</taxon>
        <taxon>Ustilaginomycotina</taxon>
        <taxon>Ustilaginomycetes</taxon>
        <taxon>Ustilaginales</taxon>
        <taxon>Ustilaginaceae</taxon>
        <taxon>Ustilago</taxon>
    </lineage>
</organism>
<sequence>MSEWSISLGWSAADHIPDSDGEDSDDHPLLEQVPTQRVLDEESVKFTETPFTIAARNAQVRKARQLVIPLDNDAGGDSGGGDNDTSSHCNSDPLPRVRTIDTRVESSLGFQPRERIAPGIEDSSTSSGSRIRQHHNTLHSPAETCSAISQRRHNVAIDERQTPTLPNKGTTQHQKAFGAQMKAPHTLAARNPASPGTVATALSESSLGKHDEALNTHLDAARSFTVQQTAVPAAVTPVRTDLSSGRRDEPLHPIEAKSPGLQQQEPNIPGAENRDLSETGSFLDAEDFETPPGLLPAVQPQSPVRLGPMPLFSPQMGSRGSKSLFRIPEEPRRANLQLREPYQDLVPRRAPSISSDVIVISSDSEEEISSTACRRGSDHAGPRPRQYDTAFEHAQITSEQVLQQLFDENHDFYKNLDREMTHQARSEASSSVRMESMVPDGSTSYETSSWAPRHADTAHHPHYQAPLQPSSSYPSHYPAPYAPIPAYGPVPNDPSRVLTLINAPPAVYDAYGRPLQYAHIGGSPQQVQMMGYPPGYDQASARPGTSSCWHPGHAHPPSMPGTGGNAWHSGYQQSWQALARSPPQTHGSHYPGYNYAGPSSSTQRRLAPNYAPHKTPRQAREAKEKADSLKGSNKRTRTQASSVFGSTASSRDKENEWSTLKHSRTNPDGTLSLTAAMRRPIPPTRLAQSSRGGSRLTLPLYRTPGSSAEVRRRAESLLRGSPKDPPATENSSRGSSSSKRTSEAAKTSKLFRPTPLSQGERNGAKS</sequence>
<feature type="region of interest" description="Disordered" evidence="1">
    <location>
        <begin position="421"/>
        <end position="474"/>
    </location>
</feature>
<feature type="compositionally biased region" description="Low complexity" evidence="1">
    <location>
        <begin position="727"/>
        <end position="748"/>
    </location>
</feature>
<feature type="compositionally biased region" description="Polar residues" evidence="1">
    <location>
        <begin position="755"/>
        <end position="766"/>
    </location>
</feature>
<gene>
    <name evidence="2" type="ORF">UTRI_04806</name>
</gene>
<feature type="compositionally biased region" description="Basic and acidic residues" evidence="1">
    <location>
        <begin position="244"/>
        <end position="255"/>
    </location>
</feature>
<dbReference type="Proteomes" id="UP000324022">
    <property type="component" value="Unassembled WGS sequence"/>
</dbReference>
<accession>A0A5C3EGT6</accession>
<feature type="compositionally biased region" description="Polar residues" evidence="1">
    <location>
        <begin position="570"/>
        <end position="587"/>
    </location>
</feature>
<proteinExistence type="predicted"/>
<dbReference type="AlphaFoldDB" id="A0A5C3EGT6"/>
<feature type="region of interest" description="Disordered" evidence="1">
    <location>
        <begin position="239"/>
        <end position="276"/>
    </location>
</feature>
<feature type="region of interest" description="Disordered" evidence="1">
    <location>
        <begin position="71"/>
        <end position="95"/>
    </location>
</feature>
<evidence type="ECO:0000313" key="3">
    <source>
        <dbReference type="Proteomes" id="UP000324022"/>
    </source>
</evidence>
<feature type="compositionally biased region" description="Basic and acidic residues" evidence="1">
    <location>
        <begin position="618"/>
        <end position="628"/>
    </location>
</feature>
<keyword evidence="3" id="KW-1185">Reference proteome</keyword>
<feature type="compositionally biased region" description="Polar residues" evidence="1">
    <location>
        <begin position="638"/>
        <end position="649"/>
    </location>
</feature>
<dbReference type="EMBL" id="OOIN01000022">
    <property type="protein sequence ID" value="SPO28409.1"/>
    <property type="molecule type" value="Genomic_DNA"/>
</dbReference>
<protein>
    <submittedName>
        <fullName evidence="2">Uncharacterized protein</fullName>
    </submittedName>
</protein>
<reference evidence="2 3" key="1">
    <citation type="submission" date="2018-03" db="EMBL/GenBank/DDBJ databases">
        <authorList>
            <person name="Guldener U."/>
        </authorList>
    </citation>
    <scope>NUCLEOTIDE SEQUENCE [LARGE SCALE GENOMIC DNA]</scope>
    <source>
        <strain evidence="2 3">NBRC100155</strain>
    </source>
</reference>
<evidence type="ECO:0000313" key="2">
    <source>
        <dbReference type="EMBL" id="SPO28409.1"/>
    </source>
</evidence>
<feature type="compositionally biased region" description="Polar residues" evidence="1">
    <location>
        <begin position="441"/>
        <end position="450"/>
    </location>
</feature>
<evidence type="ECO:0000256" key="1">
    <source>
        <dbReference type="SAM" id="MobiDB-lite"/>
    </source>
</evidence>
<dbReference type="OrthoDB" id="2555749at2759"/>
<feature type="region of interest" description="Disordered" evidence="1">
    <location>
        <begin position="1"/>
        <end position="36"/>
    </location>
</feature>
<feature type="region of interest" description="Disordered" evidence="1">
    <location>
        <begin position="541"/>
        <end position="766"/>
    </location>
</feature>